<name>A0A1F2P6E4_9EURY</name>
<dbReference type="AlphaFoldDB" id="A0A1F2P6E4"/>
<dbReference type="EMBL" id="LYOR01000001">
    <property type="protein sequence ID" value="OFV66897.1"/>
    <property type="molecule type" value="Genomic_DNA"/>
</dbReference>
<reference evidence="1" key="2">
    <citation type="journal article" date="2020" name="mSystems">
        <title>Genome- and Community-Level Interaction Insights into Carbon Utilization and Element Cycling Functions of Hydrothermarchaeota in Hydrothermal Sediment.</title>
        <authorList>
            <person name="Zhou Z."/>
            <person name="Liu Y."/>
            <person name="Xu W."/>
            <person name="Pan J."/>
            <person name="Luo Z.H."/>
            <person name="Li M."/>
        </authorList>
    </citation>
    <scope>NUCLEOTIDE SEQUENCE [LARGE SCALE GENOMIC DNA]</scope>
    <source>
        <strain evidence="1">HyVt-386</strain>
    </source>
</reference>
<accession>A0A1F2P6E4</accession>
<dbReference type="Pfam" id="PF22263">
    <property type="entry name" value="DUF6951"/>
    <property type="match status" value="1"/>
</dbReference>
<evidence type="ECO:0000313" key="2">
    <source>
        <dbReference type="EMBL" id="OFV66897.1"/>
    </source>
</evidence>
<evidence type="ECO:0000313" key="1">
    <source>
        <dbReference type="EMBL" id="HEC56334.1"/>
    </source>
</evidence>
<gene>
    <name evidence="1" type="ORF">ENI32_00370</name>
    <name evidence="2" type="ORF">SBU_000190</name>
</gene>
<protein>
    <submittedName>
        <fullName evidence="2">Uncharacterized protein</fullName>
    </submittedName>
</protein>
<sequence>MTKVVIHGGACKFKTEVTVLHEGENLRIETVSECEYCRSLGDDLVKVSFSDLFPDTASPALGFMDNPVYRKADEHLPHVDCPVPCGILKAILAELGLQLKEPPKIEFTE</sequence>
<dbReference type="Proteomes" id="UP000185779">
    <property type="component" value="Unassembled WGS sequence"/>
</dbReference>
<dbReference type="EMBL" id="DRIE01000007">
    <property type="protein sequence ID" value="HEC56334.1"/>
    <property type="molecule type" value="Genomic_DNA"/>
</dbReference>
<organism evidence="2 3">
    <name type="scientific">Candidatus Syntropharchaeum butanivorans</name>
    <dbReference type="NCBI Taxonomy" id="1839936"/>
    <lineage>
        <taxon>Archaea</taxon>
        <taxon>Methanobacteriati</taxon>
        <taxon>Methanobacteriota</taxon>
        <taxon>Stenosarchaea group</taxon>
        <taxon>Methanomicrobia</taxon>
        <taxon>Methanosarcinales</taxon>
        <taxon>ANME-2 cluster</taxon>
        <taxon>Candidatus Syntropharchaeum</taxon>
    </lineage>
</organism>
<dbReference type="Proteomes" id="UP000885936">
    <property type="component" value="Unassembled WGS sequence"/>
</dbReference>
<proteinExistence type="predicted"/>
<keyword evidence="3" id="KW-1185">Reference proteome</keyword>
<reference evidence="2 3" key="1">
    <citation type="submission" date="2016-05" db="EMBL/GenBank/DDBJ databases">
        <title>Microbial consortia oxidize butane by reversing methanogenesis.</title>
        <authorList>
            <person name="Laso-Perez R."/>
            <person name="Richter M."/>
            <person name="Wegener G."/>
            <person name="Musat F."/>
        </authorList>
    </citation>
    <scope>NUCLEOTIDE SEQUENCE [LARGE SCALE GENOMIC DNA]</scope>
    <source>
        <strain evidence="2">BOX1</strain>
    </source>
</reference>
<dbReference type="InterPro" id="IPR054227">
    <property type="entry name" value="DUF6951"/>
</dbReference>
<comment type="caution">
    <text evidence="2">The sequence shown here is derived from an EMBL/GenBank/DDBJ whole genome shotgun (WGS) entry which is preliminary data.</text>
</comment>
<evidence type="ECO:0000313" key="3">
    <source>
        <dbReference type="Proteomes" id="UP000185779"/>
    </source>
</evidence>
<dbReference type="STRING" id="1839936.SBU_000190"/>